<accession>B0CAG0</accession>
<reference evidence="1 2" key="1">
    <citation type="journal article" date="2008" name="Proc. Natl. Acad. Sci. U.S.A.">
        <title>Niche adaptation and genome expansion in the chlorophyll d-producing cyanobacterium Acaryochloris marina.</title>
        <authorList>
            <person name="Swingley W.D."/>
            <person name="Chen M."/>
            <person name="Cheung P.C."/>
            <person name="Conrad A.L."/>
            <person name="Dejesa L.C."/>
            <person name="Hao J."/>
            <person name="Honchak B.M."/>
            <person name="Karbach L.E."/>
            <person name="Kurdoglu A."/>
            <person name="Lahiri S."/>
            <person name="Mastrian S.D."/>
            <person name="Miyashita H."/>
            <person name="Page L."/>
            <person name="Ramakrishna P."/>
            <person name="Satoh S."/>
            <person name="Sattley W.M."/>
            <person name="Shimada Y."/>
            <person name="Taylor H.L."/>
            <person name="Tomo T."/>
            <person name="Tsuchiya T."/>
            <person name="Wang Z.T."/>
            <person name="Raymond J."/>
            <person name="Mimuro M."/>
            <person name="Blankenship R.E."/>
            <person name="Touchman J.W."/>
        </authorList>
    </citation>
    <scope>NUCLEOTIDE SEQUENCE [LARGE SCALE GENOMIC DNA]</scope>
    <source>
        <strain evidence="2">MBIC 11017</strain>
    </source>
</reference>
<protein>
    <submittedName>
        <fullName evidence="1">Uncharacterized protein</fullName>
    </submittedName>
</protein>
<sequence length="79" mass="9002">MMLFYVEQGVKFTDAYGDIDEPFYNSMESMFASATKAIAKYGLHGVTEGRCRQIVQDTSQTGWGFHDTLLEIYQETFGK</sequence>
<gene>
    <name evidence="1" type="ordered locus">AM1_2896</name>
</gene>
<proteinExistence type="predicted"/>
<dbReference type="KEGG" id="amr:AM1_2896"/>
<evidence type="ECO:0000313" key="2">
    <source>
        <dbReference type="Proteomes" id="UP000000268"/>
    </source>
</evidence>
<dbReference type="AlphaFoldDB" id="B0CAG0"/>
<evidence type="ECO:0000313" key="1">
    <source>
        <dbReference type="EMBL" id="ABW27895.1"/>
    </source>
</evidence>
<keyword evidence="2" id="KW-1185">Reference proteome</keyword>
<dbReference type="HOGENOM" id="CLU_171796_0_0_3"/>
<organism evidence="1 2">
    <name type="scientific">Acaryochloris marina (strain MBIC 11017)</name>
    <dbReference type="NCBI Taxonomy" id="329726"/>
    <lineage>
        <taxon>Bacteria</taxon>
        <taxon>Bacillati</taxon>
        <taxon>Cyanobacteriota</taxon>
        <taxon>Cyanophyceae</taxon>
        <taxon>Acaryochloridales</taxon>
        <taxon>Acaryochloridaceae</taxon>
        <taxon>Acaryochloris</taxon>
    </lineage>
</organism>
<dbReference type="STRING" id="329726.AM1_2896"/>
<name>B0CAG0_ACAM1</name>
<dbReference type="EMBL" id="CP000828">
    <property type="protein sequence ID" value="ABW27895.1"/>
    <property type="molecule type" value="Genomic_DNA"/>
</dbReference>
<dbReference type="eggNOG" id="ENOG50336CU">
    <property type="taxonomic scope" value="Bacteria"/>
</dbReference>
<dbReference type="Proteomes" id="UP000000268">
    <property type="component" value="Chromosome"/>
</dbReference>